<dbReference type="EMBL" id="FRCZ01000006">
    <property type="protein sequence ID" value="SHN28243.1"/>
    <property type="molecule type" value="Genomic_DNA"/>
</dbReference>
<dbReference type="STRING" id="1027249.SAMN05216179_3040"/>
<proteinExistence type="predicted"/>
<gene>
    <name evidence="1" type="ORF">SAMN05216179_3040</name>
</gene>
<sequence>MDFYLSEGGVRTQLPFGELDISGNEEHGYRPFQLMVSSVAGCSASVFRKILDKKKIAIDDLKISAEVERAPDEANKITDIQLHFVVKGVGLKKEQLEKSIEIARKNCSMIRTIEDSVTITETLEVINLSN</sequence>
<accession>A0A1M7QBQ6</accession>
<dbReference type="Pfam" id="PF02566">
    <property type="entry name" value="OsmC"/>
    <property type="match status" value="1"/>
</dbReference>
<dbReference type="PANTHER" id="PTHR34352">
    <property type="entry name" value="PROTEIN YHFA"/>
    <property type="match status" value="1"/>
</dbReference>
<name>A0A1M7QBQ6_9BACI</name>
<evidence type="ECO:0000313" key="2">
    <source>
        <dbReference type="Proteomes" id="UP000184184"/>
    </source>
</evidence>
<dbReference type="OrthoDB" id="13625at2"/>
<keyword evidence="2" id="KW-1185">Reference proteome</keyword>
<protein>
    <submittedName>
        <fullName evidence="1">Uncharacterized OsmC-related protein</fullName>
    </submittedName>
</protein>
<dbReference type="InterPro" id="IPR036102">
    <property type="entry name" value="OsmC/Ohrsf"/>
</dbReference>
<dbReference type="Proteomes" id="UP000184184">
    <property type="component" value="Unassembled WGS sequence"/>
</dbReference>
<organism evidence="1 2">
    <name type="scientific">Gracilibacillus kekensis</name>
    <dbReference type="NCBI Taxonomy" id="1027249"/>
    <lineage>
        <taxon>Bacteria</taxon>
        <taxon>Bacillati</taxon>
        <taxon>Bacillota</taxon>
        <taxon>Bacilli</taxon>
        <taxon>Bacillales</taxon>
        <taxon>Bacillaceae</taxon>
        <taxon>Gracilibacillus</taxon>
    </lineage>
</organism>
<dbReference type="PANTHER" id="PTHR34352:SF1">
    <property type="entry name" value="PROTEIN YHFA"/>
    <property type="match status" value="1"/>
</dbReference>
<dbReference type="RefSeq" id="WP_073202687.1">
    <property type="nucleotide sequence ID" value="NZ_FRCZ01000006.1"/>
</dbReference>
<evidence type="ECO:0000313" key="1">
    <source>
        <dbReference type="EMBL" id="SHN28243.1"/>
    </source>
</evidence>
<dbReference type="Gene3D" id="3.30.300.20">
    <property type="match status" value="1"/>
</dbReference>
<dbReference type="SUPFAM" id="SSF82784">
    <property type="entry name" value="OsmC-like"/>
    <property type="match status" value="1"/>
</dbReference>
<dbReference type="AlphaFoldDB" id="A0A1M7QBQ6"/>
<reference evidence="1 2" key="1">
    <citation type="submission" date="2016-11" db="EMBL/GenBank/DDBJ databases">
        <authorList>
            <person name="Jaros S."/>
            <person name="Januszkiewicz K."/>
            <person name="Wedrychowicz H."/>
        </authorList>
    </citation>
    <scope>NUCLEOTIDE SEQUENCE [LARGE SCALE GENOMIC DNA]</scope>
    <source>
        <strain evidence="1 2">CGMCC 1.10681</strain>
    </source>
</reference>
<dbReference type="InterPro" id="IPR015946">
    <property type="entry name" value="KH_dom-like_a/b"/>
</dbReference>
<dbReference type="InterPro" id="IPR003718">
    <property type="entry name" value="OsmC/Ohr_fam"/>
</dbReference>